<dbReference type="EMBL" id="KZ505693">
    <property type="protein sequence ID" value="PKU46966.1"/>
    <property type="molecule type" value="Genomic_DNA"/>
</dbReference>
<evidence type="ECO:0000313" key="2">
    <source>
        <dbReference type="Proteomes" id="UP000233556"/>
    </source>
</evidence>
<accession>A0A2I0ULP0</accession>
<keyword evidence="2" id="KW-1185">Reference proteome</keyword>
<proteinExistence type="predicted"/>
<reference evidence="2" key="2">
    <citation type="submission" date="2017-12" db="EMBL/GenBank/DDBJ databases">
        <title>Genome sequence of the Bar-tailed Godwit (Limosa lapponica baueri).</title>
        <authorList>
            <person name="Lima N.C.B."/>
            <person name="Parody-Merino A.M."/>
            <person name="Battley P.F."/>
            <person name="Fidler A.E."/>
            <person name="Prosdocimi F."/>
        </authorList>
    </citation>
    <scope>NUCLEOTIDE SEQUENCE [LARGE SCALE GENOMIC DNA]</scope>
</reference>
<gene>
    <name evidence="1" type="ORF">llap_2744</name>
</gene>
<organism evidence="1 2">
    <name type="scientific">Limosa lapponica baueri</name>
    <dbReference type="NCBI Taxonomy" id="1758121"/>
    <lineage>
        <taxon>Eukaryota</taxon>
        <taxon>Metazoa</taxon>
        <taxon>Chordata</taxon>
        <taxon>Craniata</taxon>
        <taxon>Vertebrata</taxon>
        <taxon>Euteleostomi</taxon>
        <taxon>Archelosauria</taxon>
        <taxon>Archosauria</taxon>
        <taxon>Dinosauria</taxon>
        <taxon>Saurischia</taxon>
        <taxon>Theropoda</taxon>
        <taxon>Coelurosauria</taxon>
        <taxon>Aves</taxon>
        <taxon>Neognathae</taxon>
        <taxon>Neoaves</taxon>
        <taxon>Charadriiformes</taxon>
        <taxon>Scolopacidae</taxon>
        <taxon>Limosa</taxon>
    </lineage>
</organism>
<name>A0A2I0ULP0_LIMLA</name>
<evidence type="ECO:0000313" key="1">
    <source>
        <dbReference type="EMBL" id="PKU46966.1"/>
    </source>
</evidence>
<dbReference type="PANTHER" id="PTHR33332">
    <property type="entry name" value="REVERSE TRANSCRIPTASE DOMAIN-CONTAINING PROTEIN"/>
    <property type="match status" value="1"/>
</dbReference>
<protein>
    <submittedName>
        <fullName evidence="1">Uncharacterized protein</fullName>
    </submittedName>
</protein>
<dbReference type="Proteomes" id="UP000233556">
    <property type="component" value="Unassembled WGS sequence"/>
</dbReference>
<reference evidence="2" key="1">
    <citation type="submission" date="2017-11" db="EMBL/GenBank/DDBJ databases">
        <authorList>
            <person name="Lima N.C."/>
            <person name="Parody-Merino A.M."/>
            <person name="Battley P.F."/>
            <person name="Fidler A.E."/>
            <person name="Prosdocimi F."/>
        </authorList>
    </citation>
    <scope>NUCLEOTIDE SEQUENCE [LARGE SCALE GENOMIC DNA]</scope>
</reference>
<sequence>MHQYVLGAILLESSYADKDLWVLVDTMLNMSQQCALAAKVNSILGCIRLSVASRLREVIHPLCSALVRSLPRVLCQVLALQYKTHMDILERVQQRAMNMIKDLKHLTCKERLSWDCSAWRRSMFINT</sequence>
<dbReference type="AlphaFoldDB" id="A0A2I0ULP0"/>